<dbReference type="GO" id="GO:0005634">
    <property type="term" value="C:nucleus"/>
    <property type="evidence" value="ECO:0007669"/>
    <property type="project" value="TreeGrafter"/>
</dbReference>
<evidence type="ECO:0000313" key="7">
    <source>
        <dbReference type="Proteomes" id="UP000799640"/>
    </source>
</evidence>
<dbReference type="Proteomes" id="UP000799640">
    <property type="component" value="Unassembled WGS sequence"/>
</dbReference>
<sequence length="559" mass="61630">TPAMASTTPQPDYSTWSAEQLIQRVTELEKKLKEQNAHFSPPAPTAPSPTAPAPNAPPTDPQTSSANPLPPNKPKPRKRYNPSKYSTRLIALKFAYLGRPYNGYEYHANNPTPLPTIEEELWKALVKTRLIFPDSVARSGLLEGGRDAADRFDAAVREGRVQLDWEGCEYSKCGRTDRGVSAFGQVVGIRVRSARPVGREAVPPVEDAEEVDPELPVGIAEEDPPFDPVADEIPYIALLNKNLPPSIRVLAWCPDLPPNFSARFNCKERRYRYFFTAPAFLPIPGQAGLVSDPSSMGGGRRRDGWLDIEAMREAAAYLVGSHDFRNFCKVDPSKQIESFVRRISAAGIEFVSEDSRPAFVTDAALAPVLGQAKGHKLQLFAFSVKGSAFLWHQVRCMVAVLFLVGQGLERPDVVRRLLDVEAMPCRPKYEMASDAPLVLWECAFSASESKRNDADAPPGHWDRGQGEDELVWVEAGQEAAKGSLGLSGKWARNGIVEDLWRGWRGAKMDEVLAGQLLDLVGRKVFDGDAGAKSKGRYVPIMEKERMEAVGVINARWAAK</sequence>
<dbReference type="EMBL" id="ML996697">
    <property type="protein sequence ID" value="KAF2399585.1"/>
    <property type="molecule type" value="Genomic_DNA"/>
</dbReference>
<evidence type="ECO:0000256" key="2">
    <source>
        <dbReference type="ARBA" id="ARBA00022694"/>
    </source>
</evidence>
<feature type="non-terminal residue" evidence="6">
    <location>
        <position position="559"/>
    </location>
</feature>
<dbReference type="InterPro" id="IPR001406">
    <property type="entry name" value="PsdUridine_synth_TruA"/>
</dbReference>
<feature type="region of interest" description="Disordered" evidence="4">
    <location>
        <begin position="1"/>
        <end position="82"/>
    </location>
</feature>
<dbReference type="InterPro" id="IPR020094">
    <property type="entry name" value="TruA/RsuA/RluB/E/F_N"/>
</dbReference>
<dbReference type="SUPFAM" id="SSF55120">
    <property type="entry name" value="Pseudouridine synthase"/>
    <property type="match status" value="1"/>
</dbReference>
<keyword evidence="7" id="KW-1185">Reference proteome</keyword>
<dbReference type="GO" id="GO:0003723">
    <property type="term" value="F:RNA binding"/>
    <property type="evidence" value="ECO:0007669"/>
    <property type="project" value="InterPro"/>
</dbReference>
<dbReference type="GO" id="GO:0031119">
    <property type="term" value="P:tRNA pseudouridine synthesis"/>
    <property type="evidence" value="ECO:0007669"/>
    <property type="project" value="TreeGrafter"/>
</dbReference>
<dbReference type="GO" id="GO:0005737">
    <property type="term" value="C:cytoplasm"/>
    <property type="evidence" value="ECO:0007669"/>
    <property type="project" value="TreeGrafter"/>
</dbReference>
<dbReference type="GO" id="GO:0009982">
    <property type="term" value="F:pseudouridine synthase activity"/>
    <property type="evidence" value="ECO:0007669"/>
    <property type="project" value="InterPro"/>
</dbReference>
<evidence type="ECO:0000313" key="6">
    <source>
        <dbReference type="EMBL" id="KAF2399585.1"/>
    </source>
</evidence>
<name>A0A6G1HV25_9PEZI</name>
<accession>A0A6G1HV25</accession>
<protein>
    <submittedName>
        <fullName evidence="6">Pseudouridine synthase</fullName>
    </submittedName>
</protein>
<dbReference type="GO" id="GO:1990481">
    <property type="term" value="P:mRNA pseudouridine synthesis"/>
    <property type="evidence" value="ECO:0007669"/>
    <property type="project" value="TreeGrafter"/>
</dbReference>
<feature type="non-terminal residue" evidence="6">
    <location>
        <position position="1"/>
    </location>
</feature>
<dbReference type="AlphaFoldDB" id="A0A6G1HV25"/>
<dbReference type="HAMAP" id="MF_00171">
    <property type="entry name" value="TruA"/>
    <property type="match status" value="1"/>
</dbReference>
<dbReference type="Gene3D" id="3.30.70.660">
    <property type="entry name" value="Pseudouridine synthase I, catalytic domain, C-terminal subdomain"/>
    <property type="match status" value="1"/>
</dbReference>
<feature type="domain" description="Pseudouridine synthase I TruA alpha/beta" evidence="5">
    <location>
        <begin position="314"/>
        <end position="444"/>
    </location>
</feature>
<feature type="compositionally biased region" description="Pro residues" evidence="4">
    <location>
        <begin position="41"/>
        <end position="60"/>
    </location>
</feature>
<keyword evidence="2" id="KW-0819">tRNA processing</keyword>
<reference evidence="6" key="1">
    <citation type="journal article" date="2020" name="Stud. Mycol.">
        <title>101 Dothideomycetes genomes: a test case for predicting lifestyles and emergence of pathogens.</title>
        <authorList>
            <person name="Haridas S."/>
            <person name="Albert R."/>
            <person name="Binder M."/>
            <person name="Bloem J."/>
            <person name="Labutti K."/>
            <person name="Salamov A."/>
            <person name="Andreopoulos B."/>
            <person name="Baker S."/>
            <person name="Barry K."/>
            <person name="Bills G."/>
            <person name="Bluhm B."/>
            <person name="Cannon C."/>
            <person name="Castanera R."/>
            <person name="Culley D."/>
            <person name="Daum C."/>
            <person name="Ezra D."/>
            <person name="Gonzalez J."/>
            <person name="Henrissat B."/>
            <person name="Kuo A."/>
            <person name="Liang C."/>
            <person name="Lipzen A."/>
            <person name="Lutzoni F."/>
            <person name="Magnuson J."/>
            <person name="Mondo S."/>
            <person name="Nolan M."/>
            <person name="Ohm R."/>
            <person name="Pangilinan J."/>
            <person name="Park H.-J."/>
            <person name="Ramirez L."/>
            <person name="Alfaro M."/>
            <person name="Sun H."/>
            <person name="Tritt A."/>
            <person name="Yoshinaga Y."/>
            <person name="Zwiers L.-H."/>
            <person name="Turgeon B."/>
            <person name="Goodwin S."/>
            <person name="Spatafora J."/>
            <person name="Crous P."/>
            <person name="Grigoriev I."/>
        </authorList>
    </citation>
    <scope>NUCLEOTIDE SEQUENCE</scope>
    <source>
        <strain evidence="6">CBS 262.69</strain>
    </source>
</reference>
<keyword evidence="3" id="KW-0413">Isomerase</keyword>
<gene>
    <name evidence="6" type="ORF">EJ06DRAFT_457842</name>
</gene>
<dbReference type="InterPro" id="IPR020097">
    <property type="entry name" value="PsdUridine_synth_TruA_a/b_dom"/>
</dbReference>
<evidence type="ECO:0000259" key="5">
    <source>
        <dbReference type="Pfam" id="PF01416"/>
    </source>
</evidence>
<comment type="similarity">
    <text evidence="1">Belongs to the tRNA pseudouridine synthase TruA family.</text>
</comment>
<dbReference type="Gene3D" id="3.30.70.580">
    <property type="entry name" value="Pseudouridine synthase I, catalytic domain, N-terminal subdomain"/>
    <property type="match status" value="1"/>
</dbReference>
<proteinExistence type="inferred from homology"/>
<dbReference type="InterPro" id="IPR020103">
    <property type="entry name" value="PsdUridine_synth_cat_dom_sf"/>
</dbReference>
<evidence type="ECO:0000256" key="4">
    <source>
        <dbReference type="SAM" id="MobiDB-lite"/>
    </source>
</evidence>
<dbReference type="Pfam" id="PF01416">
    <property type="entry name" value="PseudoU_synth_1"/>
    <property type="match status" value="1"/>
</dbReference>
<dbReference type="OrthoDB" id="25767at2759"/>
<feature type="compositionally biased region" description="Polar residues" evidence="4">
    <location>
        <begin position="1"/>
        <end position="20"/>
    </location>
</feature>
<evidence type="ECO:0000256" key="1">
    <source>
        <dbReference type="ARBA" id="ARBA00009375"/>
    </source>
</evidence>
<dbReference type="InterPro" id="IPR020095">
    <property type="entry name" value="PsdUridine_synth_TruA_C"/>
</dbReference>
<dbReference type="PANTHER" id="PTHR11142">
    <property type="entry name" value="PSEUDOURIDYLATE SYNTHASE"/>
    <property type="match status" value="1"/>
</dbReference>
<organism evidence="6 7">
    <name type="scientific">Trichodelitschia bisporula</name>
    <dbReference type="NCBI Taxonomy" id="703511"/>
    <lineage>
        <taxon>Eukaryota</taxon>
        <taxon>Fungi</taxon>
        <taxon>Dikarya</taxon>
        <taxon>Ascomycota</taxon>
        <taxon>Pezizomycotina</taxon>
        <taxon>Dothideomycetes</taxon>
        <taxon>Dothideomycetes incertae sedis</taxon>
        <taxon>Phaeotrichales</taxon>
        <taxon>Phaeotrichaceae</taxon>
        <taxon>Trichodelitschia</taxon>
    </lineage>
</organism>
<feature type="compositionally biased region" description="Basic and acidic residues" evidence="4">
    <location>
        <begin position="26"/>
        <end position="36"/>
    </location>
</feature>
<dbReference type="PANTHER" id="PTHR11142:SF5">
    <property type="entry name" value="TRNA PSEUDOURIDINE(38_39) SYNTHASE"/>
    <property type="match status" value="1"/>
</dbReference>
<evidence type="ECO:0000256" key="3">
    <source>
        <dbReference type="ARBA" id="ARBA00023235"/>
    </source>
</evidence>